<feature type="domain" description="BIG2" evidence="12">
    <location>
        <begin position="455"/>
        <end position="533"/>
    </location>
</feature>
<feature type="compositionally biased region" description="Low complexity" evidence="9">
    <location>
        <begin position="1374"/>
        <end position="1394"/>
    </location>
</feature>
<feature type="chain" id="PRO_5012759339" description="BIG2 domain-containing protein" evidence="11">
    <location>
        <begin position="27"/>
        <end position="1419"/>
    </location>
</feature>
<evidence type="ECO:0000256" key="1">
    <source>
        <dbReference type="ARBA" id="ARBA00004590"/>
    </source>
</evidence>
<gene>
    <name evidence="13" type="ORF">Fcan01_14473</name>
</gene>
<dbReference type="Pfam" id="PF22962">
    <property type="entry name" value="Ig_NUP210_7th"/>
    <property type="match status" value="1"/>
</dbReference>
<dbReference type="SUPFAM" id="SSF49373">
    <property type="entry name" value="Invasin/intimin cell-adhesion fragments"/>
    <property type="match status" value="1"/>
</dbReference>
<sequence>MGTFHKISVSVATLILLLTFSGIVHGHVKLNVPRVRLPYFETISINFTLKVDSPGCYAWSISRTDVVTITTSSSSPSSYSDYDGTQCSDSAVISTIPRVSSCCPATAIIFAEDVATKETVRCDVIVDKISGIQILTTTKELHLEEAPSKFHIQGYGSKDNELSTLDGVPFTWLLESAKQKETSTLIDPQSIMRFIPFSESPYKATPGVAALEAKRMQGDTVLLEGIKTGSAEVIVRINDPLYKGLEARARIIVVASLLLEPSEAYVIPGTILPVTLWQIKHGKKFQIRLPSSVYIFSVENEDAISYDRTSSQLTALNYGEAKINVMDKNWIDELEEHSEALTAKIHVTEPKYLSLSVFPYKNWALVMGNVYEVQVDVYNVENQKIFVGDNCFVSTIFDPKYFRVDYSSPNGTYHIGVPIKLGSSYVTAELQKIVLADGTERKFSPQPRVKTEMEIFQNVAINPKETVLPWDPNVMPKYELRWNPSGGNGNYVWTSSNTSVVTVSQSATGRTEWFGSANVTVSTTVNVNMRNVARVHVLPPTRMEIVEHIVEAEIGTAIQVPLAFYTIRPNDPNRTEVPYSSCSQLPIRVEVEDPNFVYDAKTHYPNLKPACVVLPIMGNALGSSRVTAMYSVGDKYFEDSVIVSTFKPLQTTEPENDLVVLAVGSSKELVFEGGPRPLLEKHSGFQKSLEILNQTVASHRALKSMTGLKDDVYIFEVVCKEIGDTDAVFQIGNTKVSEYSQPIVRIKVVQVICAEPAQMYFKVESSLKSKCPNDGSSAQVVRVAIPNYESTLVSVVVKDKEGRKFDNVTSLRINWFSTPAQIGFATPSYAVTEPIHTALGYVDTGKGLQNLLPNKFSGNVEVTAKVVGYRNEVLSHYKIKPRTLAATTEDELYELQHSMDLTLVSDVTVSPSASVSLFNHPSSTATVKVADGSGYFELDTRGSNKINVTYNELTKTMQIRPLRQGKASILLKDLCVSTKRETVVDVEVTGIGKIEVITENKVPVDGERILTVSLLDHAGKSLPGEIIKLAQLSLKPMALDVLDVKPILQGDRVPAAAKIQYKILGKRVGWAEIVFTAEEGTILSDVKKIDVFPPLKLSPKKVMILPGNLVQVVANGGPSDSDIVFSTSPESKSIVSVVSGDGVTGSMKALALGQATITGRAVDPATRKAYSEDTVEVKVVPLTGLKVVAPLTYLYEDEKMPVWFKGISGRNEILPDLLVSAAPSLTSVEWIVSSGDNAEIIEVFEPSMSSVWIGKDIRVQLHALKAGNITLQAVGYYNGNYIFSQKLEIDIRIYPYGSSSESGNNLNLWVLFRTAMTGAWYWFFLPAIIMSSVLLGSIAYNMYIYGDGGNRNTKVDTSLFISSPVFSSPTRYTPSPQSSSPNQSQSYTPTRSSTCGGGSTSTGFSPNHRRLFSADDSRM</sequence>
<dbReference type="Pfam" id="PF26184">
    <property type="entry name" value="Ig_NUP210_8th"/>
    <property type="match status" value="1"/>
</dbReference>
<dbReference type="Gene3D" id="2.60.40.1080">
    <property type="match status" value="1"/>
</dbReference>
<evidence type="ECO:0000256" key="5">
    <source>
        <dbReference type="ARBA" id="ARBA00022989"/>
    </source>
</evidence>
<feature type="region of interest" description="Disordered" evidence="9">
    <location>
        <begin position="1370"/>
        <end position="1419"/>
    </location>
</feature>
<evidence type="ECO:0000256" key="10">
    <source>
        <dbReference type="SAM" id="Phobius"/>
    </source>
</evidence>
<evidence type="ECO:0000256" key="3">
    <source>
        <dbReference type="ARBA" id="ARBA00022692"/>
    </source>
</evidence>
<dbReference type="InterPro" id="IPR003343">
    <property type="entry name" value="Big_2"/>
</dbReference>
<evidence type="ECO:0000256" key="6">
    <source>
        <dbReference type="ARBA" id="ARBA00023136"/>
    </source>
</evidence>
<evidence type="ECO:0000256" key="4">
    <source>
        <dbReference type="ARBA" id="ARBA00022729"/>
    </source>
</evidence>
<dbReference type="Pfam" id="PF24991">
    <property type="entry name" value="Ig_NUP210_4th"/>
    <property type="match status" value="1"/>
</dbReference>
<dbReference type="Pfam" id="PF26181">
    <property type="entry name" value="Ig_NUP210_13th"/>
    <property type="match status" value="1"/>
</dbReference>
<keyword evidence="6 10" id="KW-0472">Membrane</keyword>
<dbReference type="Pfam" id="PF22969">
    <property type="entry name" value="Ig_NUP210_2nd"/>
    <property type="match status" value="1"/>
</dbReference>
<evidence type="ECO:0000256" key="7">
    <source>
        <dbReference type="ARBA" id="ARBA00023180"/>
    </source>
</evidence>
<dbReference type="InterPro" id="IPR055096">
    <property type="entry name" value="Ig_NUP210_1st"/>
</dbReference>
<comment type="subcellular location">
    <subcellularLocation>
        <location evidence="1">Nucleus membrane</location>
        <topology evidence="1">Single-pass membrane protein</topology>
    </subcellularLocation>
</comment>
<dbReference type="GO" id="GO:0031965">
    <property type="term" value="C:nuclear membrane"/>
    <property type="evidence" value="ECO:0007669"/>
    <property type="project" value="UniProtKB-SubCell"/>
</dbReference>
<dbReference type="InterPro" id="IPR056897">
    <property type="entry name" value="Ig_NUP210_4th"/>
</dbReference>
<dbReference type="InterPro" id="IPR055099">
    <property type="entry name" value="Ig_NUP210_7th"/>
</dbReference>
<evidence type="ECO:0000313" key="13">
    <source>
        <dbReference type="EMBL" id="OXA50945.1"/>
    </source>
</evidence>
<comment type="caution">
    <text evidence="13">The sequence shown here is derived from an EMBL/GenBank/DDBJ whole genome shotgun (WGS) entry which is preliminary data.</text>
</comment>
<dbReference type="Pfam" id="PF24902">
    <property type="entry name" value="Ig_NUP210_9th"/>
    <property type="match status" value="1"/>
</dbReference>
<dbReference type="Proteomes" id="UP000198287">
    <property type="component" value="Unassembled WGS sequence"/>
</dbReference>
<dbReference type="Pfam" id="PF24935">
    <property type="entry name" value="Ig_NUP210_6th"/>
    <property type="match status" value="1"/>
</dbReference>
<dbReference type="InterPro" id="IPR058779">
    <property type="entry name" value="Ig_NUP210_13th"/>
</dbReference>
<keyword evidence="7" id="KW-0325">Glycoprotein</keyword>
<evidence type="ECO:0000313" key="14">
    <source>
        <dbReference type="Proteomes" id="UP000198287"/>
    </source>
</evidence>
<organism evidence="13 14">
    <name type="scientific">Folsomia candida</name>
    <name type="common">Springtail</name>
    <dbReference type="NCBI Taxonomy" id="158441"/>
    <lineage>
        <taxon>Eukaryota</taxon>
        <taxon>Metazoa</taxon>
        <taxon>Ecdysozoa</taxon>
        <taxon>Arthropoda</taxon>
        <taxon>Hexapoda</taxon>
        <taxon>Collembola</taxon>
        <taxon>Entomobryomorpha</taxon>
        <taxon>Isotomoidea</taxon>
        <taxon>Isotomidae</taxon>
        <taxon>Proisotominae</taxon>
        <taxon>Folsomia</taxon>
    </lineage>
</organism>
<dbReference type="STRING" id="158441.A0A226DZM5"/>
<keyword evidence="4 11" id="KW-0732">Signal</keyword>
<dbReference type="Pfam" id="PF22963">
    <property type="entry name" value="Ig_NUP210_3rd"/>
    <property type="match status" value="1"/>
</dbReference>
<evidence type="ECO:0000256" key="2">
    <source>
        <dbReference type="ARBA" id="ARBA00007313"/>
    </source>
</evidence>
<dbReference type="PANTHER" id="PTHR23019">
    <property type="entry name" value="NUCLEAR PORE MEMBRANE GLYCOPROTEIN GP210-RELATED"/>
    <property type="match status" value="1"/>
</dbReference>
<dbReference type="InterPro" id="IPR008964">
    <property type="entry name" value="Invasin/intimin_cell_adhesion"/>
</dbReference>
<keyword evidence="14" id="KW-1185">Reference proteome</keyword>
<dbReference type="SMART" id="SM00635">
    <property type="entry name" value="BID_2"/>
    <property type="match status" value="2"/>
</dbReference>
<reference evidence="13 14" key="1">
    <citation type="submission" date="2015-12" db="EMBL/GenBank/DDBJ databases">
        <title>The genome of Folsomia candida.</title>
        <authorList>
            <person name="Faddeeva A."/>
            <person name="Derks M.F."/>
            <person name="Anvar Y."/>
            <person name="Smit S."/>
            <person name="Van Straalen N."/>
            <person name="Roelofs D."/>
        </authorList>
    </citation>
    <scope>NUCLEOTIDE SEQUENCE [LARGE SCALE GENOMIC DNA]</scope>
    <source>
        <strain evidence="13 14">VU population</strain>
        <tissue evidence="13">Whole body</tissue>
    </source>
</reference>
<feature type="domain" description="BIG2" evidence="12">
    <location>
        <begin position="1091"/>
        <end position="1172"/>
    </location>
</feature>
<protein>
    <recommendedName>
        <fullName evidence="12">BIG2 domain-containing protein</fullName>
    </recommendedName>
</protein>
<dbReference type="Pfam" id="PF26182">
    <property type="entry name" value="Ig_NUP210_5th"/>
    <property type="match status" value="1"/>
</dbReference>
<dbReference type="EMBL" id="LNIX01000008">
    <property type="protein sequence ID" value="OXA50945.1"/>
    <property type="molecule type" value="Genomic_DNA"/>
</dbReference>
<evidence type="ECO:0000256" key="9">
    <source>
        <dbReference type="SAM" id="MobiDB-lite"/>
    </source>
</evidence>
<name>A0A226DZM5_FOLCA</name>
<keyword evidence="3 10" id="KW-0812">Transmembrane</keyword>
<dbReference type="InterPro" id="IPR055097">
    <property type="entry name" value="Ig_NUP210_2nd"/>
</dbReference>
<dbReference type="PANTHER" id="PTHR23019:SF0">
    <property type="entry name" value="NUCLEAR PORE MEMBRANE GLYCOPROTEIN 210"/>
    <property type="match status" value="1"/>
</dbReference>
<keyword evidence="5 10" id="KW-1133">Transmembrane helix</keyword>
<proteinExistence type="inferred from homology"/>
<dbReference type="InterPro" id="IPR056899">
    <property type="entry name" value="Ig_NUP210_9th"/>
</dbReference>
<keyword evidence="8" id="KW-0539">Nucleus</keyword>
<dbReference type="InterPro" id="IPR056898">
    <property type="entry name" value="Ig_NUP210_6th"/>
</dbReference>
<dbReference type="OrthoDB" id="361283at2759"/>
<dbReference type="InterPro" id="IPR045197">
    <property type="entry name" value="NUP210-like"/>
</dbReference>
<evidence type="ECO:0000259" key="12">
    <source>
        <dbReference type="SMART" id="SM00635"/>
    </source>
</evidence>
<dbReference type="GO" id="GO:0005643">
    <property type="term" value="C:nuclear pore"/>
    <property type="evidence" value="ECO:0007669"/>
    <property type="project" value="TreeGrafter"/>
</dbReference>
<evidence type="ECO:0000256" key="8">
    <source>
        <dbReference type="ARBA" id="ARBA00023242"/>
    </source>
</evidence>
<comment type="similarity">
    <text evidence="2">Belongs to the NUP210 family.</text>
</comment>
<evidence type="ECO:0000256" key="11">
    <source>
        <dbReference type="SAM" id="SignalP"/>
    </source>
</evidence>
<feature type="signal peptide" evidence="11">
    <location>
        <begin position="1"/>
        <end position="26"/>
    </location>
</feature>
<dbReference type="OMA" id="GQRFHAT"/>
<dbReference type="Pfam" id="PF02368">
    <property type="entry name" value="Big_2"/>
    <property type="match status" value="1"/>
</dbReference>
<dbReference type="Pfam" id="PF22967">
    <property type="entry name" value="Ig_NUP210_1st"/>
    <property type="match status" value="1"/>
</dbReference>
<feature type="transmembrane region" description="Helical" evidence="10">
    <location>
        <begin position="1320"/>
        <end position="1344"/>
    </location>
</feature>
<dbReference type="InterPro" id="IPR055098">
    <property type="entry name" value="Ig_NUP210_3rd"/>
</dbReference>
<accession>A0A226DZM5</accession>